<dbReference type="InterPro" id="IPR005467">
    <property type="entry name" value="His_kinase_dom"/>
</dbReference>
<evidence type="ECO:0000256" key="3">
    <source>
        <dbReference type="ARBA" id="ARBA00022553"/>
    </source>
</evidence>
<comment type="catalytic activity">
    <reaction evidence="1">
        <text>ATP + protein L-histidine = ADP + protein N-phospho-L-histidine.</text>
        <dbReference type="EC" id="2.7.13.3"/>
    </reaction>
</comment>
<keyword evidence="3" id="KW-0597">Phosphoprotein</keyword>
<dbReference type="Pfam" id="PF02518">
    <property type="entry name" value="HATPase_c"/>
    <property type="match status" value="1"/>
</dbReference>
<dbReference type="CDD" id="cd00082">
    <property type="entry name" value="HisKA"/>
    <property type="match status" value="1"/>
</dbReference>
<keyword evidence="4" id="KW-0808">Transferase</keyword>
<evidence type="ECO:0000259" key="8">
    <source>
        <dbReference type="PROSITE" id="PS50109"/>
    </source>
</evidence>
<dbReference type="Proteomes" id="UP000315439">
    <property type="component" value="Unassembled WGS sequence"/>
</dbReference>
<dbReference type="InterPro" id="IPR036097">
    <property type="entry name" value="HisK_dim/P_sf"/>
</dbReference>
<feature type="domain" description="Histidine kinase" evidence="8">
    <location>
        <begin position="238"/>
        <end position="450"/>
    </location>
</feature>
<dbReference type="InterPro" id="IPR003594">
    <property type="entry name" value="HATPase_dom"/>
</dbReference>
<evidence type="ECO:0000256" key="7">
    <source>
        <dbReference type="SAM" id="Phobius"/>
    </source>
</evidence>
<dbReference type="PRINTS" id="PR00344">
    <property type="entry name" value="BCTRLSENSOR"/>
</dbReference>
<dbReference type="InterPro" id="IPR004358">
    <property type="entry name" value="Sig_transdc_His_kin-like_C"/>
</dbReference>
<feature type="transmembrane region" description="Helical" evidence="7">
    <location>
        <begin position="153"/>
        <end position="173"/>
    </location>
</feature>
<keyword evidence="7" id="KW-0812">Transmembrane</keyword>
<proteinExistence type="predicted"/>
<keyword evidence="6" id="KW-0902">Two-component regulatory system</keyword>
<dbReference type="AlphaFoldDB" id="A0A545UIH7"/>
<protein>
    <recommendedName>
        <fullName evidence="2">histidine kinase</fullName>
        <ecNumber evidence="2">2.7.13.3</ecNumber>
    </recommendedName>
</protein>
<dbReference type="SUPFAM" id="SSF55874">
    <property type="entry name" value="ATPase domain of HSP90 chaperone/DNA topoisomerase II/histidine kinase"/>
    <property type="match status" value="1"/>
</dbReference>
<dbReference type="InterPro" id="IPR003661">
    <property type="entry name" value="HisK_dim/P_dom"/>
</dbReference>
<dbReference type="InterPro" id="IPR050736">
    <property type="entry name" value="Sensor_HK_Regulatory"/>
</dbReference>
<dbReference type="PANTHER" id="PTHR43711">
    <property type="entry name" value="TWO-COMPONENT HISTIDINE KINASE"/>
    <property type="match status" value="1"/>
</dbReference>
<dbReference type="RefSeq" id="WP_142892119.1">
    <property type="nucleotide sequence ID" value="NZ_ML660161.1"/>
</dbReference>
<dbReference type="Gene3D" id="1.10.287.130">
    <property type="match status" value="1"/>
</dbReference>
<name>A0A545UIH7_9GAMM</name>
<gene>
    <name evidence="9" type="ORF">FLL46_03825</name>
</gene>
<dbReference type="GO" id="GO:0000155">
    <property type="term" value="F:phosphorelay sensor kinase activity"/>
    <property type="evidence" value="ECO:0007669"/>
    <property type="project" value="InterPro"/>
</dbReference>
<dbReference type="EC" id="2.7.13.3" evidence="2"/>
<evidence type="ECO:0000256" key="5">
    <source>
        <dbReference type="ARBA" id="ARBA00022777"/>
    </source>
</evidence>
<evidence type="ECO:0000256" key="6">
    <source>
        <dbReference type="ARBA" id="ARBA00023012"/>
    </source>
</evidence>
<organism evidence="9 10">
    <name type="scientific">Aliikangiella coralliicola</name>
    <dbReference type="NCBI Taxonomy" id="2592383"/>
    <lineage>
        <taxon>Bacteria</taxon>
        <taxon>Pseudomonadati</taxon>
        <taxon>Pseudomonadota</taxon>
        <taxon>Gammaproteobacteria</taxon>
        <taxon>Oceanospirillales</taxon>
        <taxon>Pleioneaceae</taxon>
        <taxon>Aliikangiella</taxon>
    </lineage>
</organism>
<evidence type="ECO:0000256" key="1">
    <source>
        <dbReference type="ARBA" id="ARBA00000085"/>
    </source>
</evidence>
<dbReference type="GO" id="GO:0005886">
    <property type="term" value="C:plasma membrane"/>
    <property type="evidence" value="ECO:0007669"/>
    <property type="project" value="UniProtKB-ARBA"/>
</dbReference>
<evidence type="ECO:0000313" key="9">
    <source>
        <dbReference type="EMBL" id="TQV89269.1"/>
    </source>
</evidence>
<dbReference type="SMART" id="SM00387">
    <property type="entry name" value="HATPase_c"/>
    <property type="match status" value="1"/>
</dbReference>
<dbReference type="Pfam" id="PF00512">
    <property type="entry name" value="HisKA"/>
    <property type="match status" value="1"/>
</dbReference>
<reference evidence="9 10" key="1">
    <citation type="submission" date="2019-07" db="EMBL/GenBank/DDBJ databases">
        <title>Draft genome for Aliikangiella sp. M105.</title>
        <authorList>
            <person name="Wang G."/>
        </authorList>
    </citation>
    <scope>NUCLEOTIDE SEQUENCE [LARGE SCALE GENOMIC DNA]</scope>
    <source>
        <strain evidence="9 10">M105</strain>
    </source>
</reference>
<dbReference type="OrthoDB" id="9809766at2"/>
<dbReference type="SUPFAM" id="SSF47384">
    <property type="entry name" value="Homodimeric domain of signal transducing histidine kinase"/>
    <property type="match status" value="1"/>
</dbReference>
<dbReference type="FunFam" id="3.30.565.10:FF:000006">
    <property type="entry name" value="Sensor histidine kinase WalK"/>
    <property type="match status" value="1"/>
</dbReference>
<evidence type="ECO:0000313" key="10">
    <source>
        <dbReference type="Proteomes" id="UP000315439"/>
    </source>
</evidence>
<dbReference type="PANTHER" id="PTHR43711:SF1">
    <property type="entry name" value="HISTIDINE KINASE 1"/>
    <property type="match status" value="1"/>
</dbReference>
<dbReference type="InterPro" id="IPR036890">
    <property type="entry name" value="HATPase_C_sf"/>
</dbReference>
<keyword evidence="10" id="KW-1185">Reference proteome</keyword>
<dbReference type="EMBL" id="VIKS01000002">
    <property type="protein sequence ID" value="TQV89269.1"/>
    <property type="molecule type" value="Genomic_DNA"/>
</dbReference>
<sequence length="453" mass="51599">MNHYIKIFLSFALVNYILIFTYDNYYLSSLESNYLTESRDQLRQYSLDLRSELSSSSVARETNGDQSSESILKDKTSIINRWASQQNIPSQIWALEELQVDPDILSELNKSDYIIDLYSGMGPSAYVKIDEKQIVEIGPLDPLYMETTSYQPFFIFLIILVNGITAGIHFYLFRLKSKKIEYAISSLVERQHLSHEMLGVQDVLQIIAKKLIVLDNYIQDIEQTNHQIINDQRDLMHAVAHELRSPIARFSFALELVEDSNQSPEDSKLIKDMHDSIDELEALIKEILSYSRLSHGKMILNYEAVYPIDLITTITARLQSLYTQQEFCILNDLADIELVADRRLLERAFINLLRNAARFAKNRVNITLHGDEEQITVVIDDDGIGIPPGKRERIFEAFTRLDPSRSRDSGGVGLGLAIVKKIVEKHEGEVTVGDSPMGGARFSVSLPLTSKDE</sequence>
<evidence type="ECO:0000256" key="4">
    <source>
        <dbReference type="ARBA" id="ARBA00022679"/>
    </source>
</evidence>
<feature type="transmembrane region" description="Helical" evidence="7">
    <location>
        <begin position="7"/>
        <end position="27"/>
    </location>
</feature>
<keyword evidence="7" id="KW-0472">Membrane</keyword>
<dbReference type="PROSITE" id="PS50109">
    <property type="entry name" value="HIS_KIN"/>
    <property type="match status" value="1"/>
</dbReference>
<dbReference type="SMART" id="SM00388">
    <property type="entry name" value="HisKA"/>
    <property type="match status" value="1"/>
</dbReference>
<keyword evidence="7" id="KW-1133">Transmembrane helix</keyword>
<accession>A0A545UIH7</accession>
<comment type="caution">
    <text evidence="9">The sequence shown here is derived from an EMBL/GenBank/DDBJ whole genome shotgun (WGS) entry which is preliminary data.</text>
</comment>
<keyword evidence="5" id="KW-0418">Kinase</keyword>
<evidence type="ECO:0000256" key="2">
    <source>
        <dbReference type="ARBA" id="ARBA00012438"/>
    </source>
</evidence>
<dbReference type="Gene3D" id="3.30.565.10">
    <property type="entry name" value="Histidine kinase-like ATPase, C-terminal domain"/>
    <property type="match status" value="1"/>
</dbReference>